<evidence type="ECO:0000259" key="1">
    <source>
        <dbReference type="Pfam" id="PF05618"/>
    </source>
</evidence>
<evidence type="ECO:0000313" key="3">
    <source>
        <dbReference type="Proteomes" id="UP001214043"/>
    </source>
</evidence>
<dbReference type="KEGG" id="hfl:PUV54_10845"/>
<organism evidence="2 3">
    <name type="scientific">Hyphococcus flavus</name>
    <dbReference type="NCBI Taxonomy" id="1866326"/>
    <lineage>
        <taxon>Bacteria</taxon>
        <taxon>Pseudomonadati</taxon>
        <taxon>Pseudomonadota</taxon>
        <taxon>Alphaproteobacteria</taxon>
        <taxon>Parvularculales</taxon>
        <taxon>Parvularculaceae</taxon>
        <taxon>Hyphococcus</taxon>
    </lineage>
</organism>
<sequence>MTRFDIPTPNKLLANAGTEMISMPFRFALVFSFMLATAAAAADEDVRGEPVTLGFIENVAVGNLNLEMKGKLDTGADTTSVHAFNVEVYKRGKRDNWVKFRLVGKDGRSIRYDQNVIRFANIKTKTGGTIRRPVIHLPICINGRRGRAEVNLADRGDFEYDILIGREFLANRILVDSSRTFMAEEECGPVDED</sequence>
<dbReference type="PANTHER" id="PTHR38037">
    <property type="entry name" value="ZN_PROTEASE DOMAIN-CONTAINING PROTEIN"/>
    <property type="match status" value="1"/>
</dbReference>
<evidence type="ECO:0000313" key="2">
    <source>
        <dbReference type="EMBL" id="WDI30454.1"/>
    </source>
</evidence>
<feature type="domain" description="Retropepsin-like aspartic endopeptidase" evidence="1">
    <location>
        <begin position="53"/>
        <end position="185"/>
    </location>
</feature>
<dbReference type="RefSeq" id="WP_274492256.1">
    <property type="nucleotide sequence ID" value="NZ_CP118166.1"/>
</dbReference>
<gene>
    <name evidence="2" type="ORF">PUV54_10845</name>
</gene>
<accession>A0AAE9ZAA8</accession>
<dbReference type="Proteomes" id="UP001214043">
    <property type="component" value="Chromosome"/>
</dbReference>
<reference evidence="2" key="1">
    <citation type="submission" date="2023-02" db="EMBL/GenBank/DDBJ databases">
        <title>Genome sequence of Hyphococcus flavus.</title>
        <authorList>
            <person name="Rong J.-C."/>
            <person name="Zhao Q."/>
            <person name="Yi M."/>
            <person name="Wu J.-Y."/>
        </authorList>
    </citation>
    <scope>NUCLEOTIDE SEQUENCE</scope>
    <source>
        <strain evidence="2">MCCC 1K03223</strain>
    </source>
</reference>
<dbReference type="Pfam" id="PF05618">
    <property type="entry name" value="Zn_protease"/>
    <property type="match status" value="1"/>
</dbReference>
<protein>
    <submittedName>
        <fullName evidence="2">RimK/LysX family protein</fullName>
    </submittedName>
</protein>
<dbReference type="Gene3D" id="2.40.70.10">
    <property type="entry name" value="Acid Proteases"/>
    <property type="match status" value="1"/>
</dbReference>
<proteinExistence type="predicted"/>
<dbReference type="InterPro" id="IPR008503">
    <property type="entry name" value="Asp_endopeptidase"/>
</dbReference>
<dbReference type="SUPFAM" id="SSF50630">
    <property type="entry name" value="Acid proteases"/>
    <property type="match status" value="1"/>
</dbReference>
<dbReference type="EMBL" id="CP118166">
    <property type="protein sequence ID" value="WDI30454.1"/>
    <property type="molecule type" value="Genomic_DNA"/>
</dbReference>
<dbReference type="AlphaFoldDB" id="A0AAE9ZAA8"/>
<keyword evidence="3" id="KW-1185">Reference proteome</keyword>
<name>A0AAE9ZAA8_9PROT</name>
<dbReference type="PANTHER" id="PTHR38037:SF2">
    <property type="entry name" value="ATP-DEPENDENT ZINC PROTEASE DOMAIN-CONTAINING PROTEIN-RELATED"/>
    <property type="match status" value="1"/>
</dbReference>
<dbReference type="InterPro" id="IPR021109">
    <property type="entry name" value="Peptidase_aspartic_dom_sf"/>
</dbReference>